<dbReference type="GO" id="GO:0004788">
    <property type="term" value="F:thiamine diphosphokinase activity"/>
    <property type="evidence" value="ECO:0007669"/>
    <property type="project" value="UniProtKB-UniRule"/>
</dbReference>
<evidence type="ECO:0000313" key="8">
    <source>
        <dbReference type="Proteomes" id="UP000095743"/>
    </source>
</evidence>
<dbReference type="NCBIfam" id="TIGR01378">
    <property type="entry name" value="thi_PPkinase"/>
    <property type="match status" value="1"/>
</dbReference>
<dbReference type="PANTHER" id="PTHR41299:SF1">
    <property type="entry name" value="THIAMINE PYROPHOSPHOKINASE"/>
    <property type="match status" value="1"/>
</dbReference>
<dbReference type="SMART" id="SM00983">
    <property type="entry name" value="TPK_B1_binding"/>
    <property type="match status" value="1"/>
</dbReference>
<keyword evidence="3 7" id="KW-0418">Kinase</keyword>
<keyword evidence="1" id="KW-0808">Transferase</keyword>
<reference evidence="7 8" key="1">
    <citation type="submission" date="2016-09" db="EMBL/GenBank/DDBJ databases">
        <title>Genomic analysis reveals versatility of anaerobic energy metabolism of Geosporobacter ferrireducens IRF9 of phylum Firmicutes.</title>
        <authorList>
            <person name="Kim S.-J."/>
        </authorList>
    </citation>
    <scope>NUCLEOTIDE SEQUENCE [LARGE SCALE GENOMIC DNA]</scope>
    <source>
        <strain evidence="7 8">IRF9</strain>
    </source>
</reference>
<evidence type="ECO:0000313" key="7">
    <source>
        <dbReference type="EMBL" id="AOT68410.1"/>
    </source>
</evidence>
<dbReference type="EMBL" id="CP017269">
    <property type="protein sequence ID" value="AOT68410.1"/>
    <property type="molecule type" value="Genomic_DNA"/>
</dbReference>
<dbReference type="SUPFAM" id="SSF63999">
    <property type="entry name" value="Thiamin pyrophosphokinase, catalytic domain"/>
    <property type="match status" value="1"/>
</dbReference>
<organism evidence="7 8">
    <name type="scientific">Geosporobacter ferrireducens</name>
    <dbReference type="NCBI Taxonomy" id="1424294"/>
    <lineage>
        <taxon>Bacteria</taxon>
        <taxon>Bacillati</taxon>
        <taxon>Bacillota</taxon>
        <taxon>Clostridia</taxon>
        <taxon>Peptostreptococcales</taxon>
        <taxon>Thermotaleaceae</taxon>
        <taxon>Geosporobacter</taxon>
    </lineage>
</organism>
<dbReference type="Gene3D" id="3.40.50.10240">
    <property type="entry name" value="Thiamin pyrophosphokinase, catalytic domain"/>
    <property type="match status" value="1"/>
</dbReference>
<dbReference type="EC" id="2.7.6.2" evidence="5"/>
<dbReference type="RefSeq" id="WP_069973963.1">
    <property type="nucleotide sequence ID" value="NZ_CP017269.1"/>
</dbReference>
<evidence type="ECO:0000256" key="2">
    <source>
        <dbReference type="ARBA" id="ARBA00022741"/>
    </source>
</evidence>
<protein>
    <recommendedName>
        <fullName evidence="5">Thiamine diphosphokinase</fullName>
        <ecNumber evidence="5">2.7.6.2</ecNumber>
    </recommendedName>
</protein>
<keyword evidence="2" id="KW-0547">Nucleotide-binding</keyword>
<dbReference type="GO" id="GO:0006772">
    <property type="term" value="P:thiamine metabolic process"/>
    <property type="evidence" value="ECO:0007669"/>
    <property type="project" value="UniProtKB-UniRule"/>
</dbReference>
<dbReference type="InterPro" id="IPR006282">
    <property type="entry name" value="Thi_PPkinase"/>
</dbReference>
<dbReference type="Proteomes" id="UP000095743">
    <property type="component" value="Chromosome"/>
</dbReference>
<dbReference type="OrthoDB" id="9804377at2"/>
<dbReference type="AlphaFoldDB" id="A0A1D8GC19"/>
<dbReference type="PANTHER" id="PTHR41299">
    <property type="entry name" value="THIAMINE PYROPHOSPHOKINASE"/>
    <property type="match status" value="1"/>
</dbReference>
<dbReference type="KEGG" id="gfe:Gferi_01665"/>
<dbReference type="InterPro" id="IPR036371">
    <property type="entry name" value="TPK_B1-bd_sf"/>
</dbReference>
<dbReference type="GO" id="GO:0016301">
    <property type="term" value="F:kinase activity"/>
    <property type="evidence" value="ECO:0007669"/>
    <property type="project" value="UniProtKB-KW"/>
</dbReference>
<dbReference type="Pfam" id="PF04265">
    <property type="entry name" value="TPK_B1_binding"/>
    <property type="match status" value="1"/>
</dbReference>
<evidence type="ECO:0000256" key="5">
    <source>
        <dbReference type="NCBIfam" id="TIGR01378"/>
    </source>
</evidence>
<evidence type="ECO:0000259" key="6">
    <source>
        <dbReference type="SMART" id="SM00983"/>
    </source>
</evidence>
<dbReference type="CDD" id="cd07995">
    <property type="entry name" value="TPK"/>
    <property type="match status" value="1"/>
</dbReference>
<dbReference type="InterPro" id="IPR007371">
    <property type="entry name" value="TPK_catalytic"/>
</dbReference>
<name>A0A1D8GC19_9FIRM</name>
<dbReference type="GO" id="GO:0005524">
    <property type="term" value="F:ATP binding"/>
    <property type="evidence" value="ECO:0007669"/>
    <property type="project" value="UniProtKB-KW"/>
</dbReference>
<dbReference type="InterPro" id="IPR007373">
    <property type="entry name" value="Thiamin_PyroPKinase_B1-bd"/>
</dbReference>
<dbReference type="SUPFAM" id="SSF63862">
    <property type="entry name" value="Thiamin pyrophosphokinase, substrate-binding domain"/>
    <property type="match status" value="1"/>
</dbReference>
<evidence type="ECO:0000256" key="1">
    <source>
        <dbReference type="ARBA" id="ARBA00022679"/>
    </source>
</evidence>
<dbReference type="InterPro" id="IPR036759">
    <property type="entry name" value="TPK_catalytic_sf"/>
</dbReference>
<dbReference type="Pfam" id="PF04263">
    <property type="entry name" value="TPK_catalytic"/>
    <property type="match status" value="1"/>
</dbReference>
<evidence type="ECO:0000256" key="3">
    <source>
        <dbReference type="ARBA" id="ARBA00022777"/>
    </source>
</evidence>
<dbReference type="GO" id="GO:0009229">
    <property type="term" value="P:thiamine diphosphate biosynthetic process"/>
    <property type="evidence" value="ECO:0007669"/>
    <property type="project" value="InterPro"/>
</dbReference>
<keyword evidence="4" id="KW-0067">ATP-binding</keyword>
<sequence length="211" mass="23443">MRCAIVTNGNINDYDCTRAALLRHDFIICADGGIRHLFHMNLLPNLIVGDFDSIDGKYMKYLQEHNIDLCQFSERKDFTDTELAVQYAIARGSTEINFFGALGSRMDHTLANILLLVPLLQKGIRASIQDEHNHIWITSDELFLEGEVGDSVSILPLTPKVEGVTLNGLEYPLKDATIKMGQSIGVSNQFAVQHASITIKQGTILVIKAKD</sequence>
<feature type="domain" description="Thiamin pyrophosphokinase thiamin-binding" evidence="6">
    <location>
        <begin position="146"/>
        <end position="205"/>
    </location>
</feature>
<gene>
    <name evidence="7" type="ORF">Gferi_01665</name>
</gene>
<dbReference type="InterPro" id="IPR053149">
    <property type="entry name" value="TPK"/>
</dbReference>
<evidence type="ECO:0000256" key="4">
    <source>
        <dbReference type="ARBA" id="ARBA00022840"/>
    </source>
</evidence>
<dbReference type="GO" id="GO:0030975">
    <property type="term" value="F:thiamine binding"/>
    <property type="evidence" value="ECO:0007669"/>
    <property type="project" value="InterPro"/>
</dbReference>
<dbReference type="STRING" id="1424294.Gferi_01665"/>
<keyword evidence="8" id="KW-1185">Reference proteome</keyword>
<accession>A0A1D8GC19</accession>
<proteinExistence type="predicted"/>